<dbReference type="HOGENOM" id="CLU_917553_0_0_12"/>
<sequence>MRLLTRSDFDGLACGALLLYMGVVDDWKFVHPKDIQDGLVEATDNDILANIPYIPGCKLWFDHHSSETERLGKKTYFEGVSRKAPSCARVVYEYYGGDEKLGRFAEMVHYVDKVDSGDLTSDEIVDPHGWILLGFLMDPRTGLGRFRNFTISNYDLMKELALACATKDISQILAMKDVKERVDIYFEQDKLFREMLSKYVKIEGKVLVVDLRGVETIYAGNRFIMYTLYPDQNISVWTVDGRNKINCAITVGYSIINRTATVDVGSMLYKYGGGGHHQVGTCQVPYADADRIIREIVEQCKAEVS</sequence>
<proteinExistence type="predicted"/>
<reference evidence="2" key="1">
    <citation type="submission" date="2009-12" db="EMBL/GenBank/DDBJ databases">
        <title>Complete sequence of Treponema azotonutricium strain ZAS-9.</title>
        <authorList>
            <person name="Tetu S.G."/>
            <person name="Matson E."/>
            <person name="Ren Q."/>
            <person name="Seshadri R."/>
            <person name="Elbourne L."/>
            <person name="Hassan K.A."/>
            <person name="Durkin A."/>
            <person name="Radune D."/>
            <person name="Mohamoud Y."/>
            <person name="Shay R."/>
            <person name="Jin S."/>
            <person name="Zhang X."/>
            <person name="Lucey K."/>
            <person name="Ballor N.R."/>
            <person name="Ottesen E."/>
            <person name="Rosenthal R."/>
            <person name="Allen A."/>
            <person name="Leadbetter J.R."/>
            <person name="Paulsen I.T."/>
        </authorList>
    </citation>
    <scope>NUCLEOTIDE SEQUENCE [LARGE SCALE GENOMIC DNA]</scope>
    <source>
        <strain evidence="2">ATCC BAA-888 / DSM 13862 / ZAS-9</strain>
    </source>
</reference>
<dbReference type="InterPro" id="IPR016877">
    <property type="entry name" value="UCP028235"/>
</dbReference>
<dbReference type="InterPro" id="IPR038763">
    <property type="entry name" value="DHH_sf"/>
</dbReference>
<gene>
    <name evidence="1" type="ordered locus">TREAZ_2132</name>
</gene>
<dbReference type="Proteomes" id="UP000009222">
    <property type="component" value="Chromosome"/>
</dbReference>
<dbReference type="InParanoid" id="F5Y9C9"/>
<keyword evidence="2" id="KW-1185">Reference proteome</keyword>
<name>F5Y9C9_LEAAZ</name>
<dbReference type="SUPFAM" id="SSF64182">
    <property type="entry name" value="DHH phosphoesterases"/>
    <property type="match status" value="1"/>
</dbReference>
<dbReference type="OrthoDB" id="105221at2"/>
<organism evidence="1 2">
    <name type="scientific">Leadbettera azotonutricia (strain ATCC BAA-888 / DSM 13862 / ZAS-9)</name>
    <name type="common">Treponema azotonutricium</name>
    <dbReference type="NCBI Taxonomy" id="545695"/>
    <lineage>
        <taxon>Bacteria</taxon>
        <taxon>Pseudomonadati</taxon>
        <taxon>Spirochaetota</taxon>
        <taxon>Spirochaetia</taxon>
        <taxon>Spirochaetales</taxon>
        <taxon>Breznakiellaceae</taxon>
        <taxon>Leadbettera</taxon>
    </lineage>
</organism>
<reference evidence="1 2" key="2">
    <citation type="journal article" date="2011" name="ISME J.">
        <title>RNA-seq reveals cooperative metabolic interactions between two termite-gut spirochete species in co-culture.</title>
        <authorList>
            <person name="Rosenthal A.Z."/>
            <person name="Matson E.G."/>
            <person name="Eldar A."/>
            <person name="Leadbetter J.R."/>
        </authorList>
    </citation>
    <scope>NUCLEOTIDE SEQUENCE [LARGE SCALE GENOMIC DNA]</scope>
    <source>
        <strain evidence="2">ATCC BAA-888 / DSM 13862 / ZAS-9</strain>
    </source>
</reference>
<dbReference type="STRING" id="545695.TREAZ_2132"/>
<evidence type="ECO:0000313" key="1">
    <source>
        <dbReference type="EMBL" id="AEF82889.1"/>
    </source>
</evidence>
<dbReference type="PIRSF" id="PIRSF028235">
    <property type="entry name" value="UCP028235"/>
    <property type="match status" value="1"/>
</dbReference>
<dbReference type="eggNOG" id="COG0618">
    <property type="taxonomic scope" value="Bacteria"/>
</dbReference>
<dbReference type="RefSeq" id="WP_015709917.1">
    <property type="nucleotide sequence ID" value="NC_015577.1"/>
</dbReference>
<protein>
    <submittedName>
        <fullName evidence="1">Exopolyphosphatase-like protein</fullName>
    </submittedName>
</protein>
<dbReference type="EMBL" id="CP001841">
    <property type="protein sequence ID" value="AEF82889.1"/>
    <property type="molecule type" value="Genomic_DNA"/>
</dbReference>
<evidence type="ECO:0000313" key="2">
    <source>
        <dbReference type="Proteomes" id="UP000009222"/>
    </source>
</evidence>
<dbReference type="KEGG" id="taz:TREAZ_2132"/>
<dbReference type="AlphaFoldDB" id="F5Y9C9"/>
<accession>F5Y9C9</accession>